<name>A0ABV2RGP2_BRAJP</name>
<reference evidence="1 2" key="1">
    <citation type="submission" date="2024-06" db="EMBL/GenBank/DDBJ databases">
        <title>Genomic Encyclopedia of Type Strains, Phase V (KMG-V): Genome sequencing to study the core and pangenomes of soil and plant-associated prokaryotes.</title>
        <authorList>
            <person name="Whitman W."/>
        </authorList>
    </citation>
    <scope>NUCLEOTIDE SEQUENCE [LARGE SCALE GENOMIC DNA]</scope>
    <source>
        <strain evidence="1 2">USDA 160</strain>
    </source>
</reference>
<keyword evidence="2" id="KW-1185">Reference proteome</keyword>
<dbReference type="RefSeq" id="WP_354269852.1">
    <property type="nucleotide sequence ID" value="NZ_JBEPTQ010000001.1"/>
</dbReference>
<sequence>MSNAPIDQGSLPVFSYEAPFLIEKLLKDHVAETTEEADALFREVKRYIVLTRSDRTRIWSMHSLRIDEAWHQFILFTTEYGDFCQRYFGSYVHHCPSNAPKSAEEKTIETASWSMFRERYIQLFGSPPPDLWNDANGIRPTQRVMNDDAGELVTRDADGMINLLSQAGDVLISVNEIARPALNFAAQTSAFYVRELPGNLDDDEKVALVVALMRCNVLRVAW</sequence>
<evidence type="ECO:0000313" key="2">
    <source>
        <dbReference type="Proteomes" id="UP001549291"/>
    </source>
</evidence>
<proteinExistence type="predicted"/>
<protein>
    <recommendedName>
        <fullName evidence="3">DNA-binding domain-containing protein</fullName>
    </recommendedName>
</protein>
<gene>
    <name evidence="1" type="ORF">ABIF63_000206</name>
</gene>
<evidence type="ECO:0008006" key="3">
    <source>
        <dbReference type="Google" id="ProtNLM"/>
    </source>
</evidence>
<accession>A0ABV2RGP2</accession>
<dbReference type="Proteomes" id="UP001549291">
    <property type="component" value="Unassembled WGS sequence"/>
</dbReference>
<evidence type="ECO:0000313" key="1">
    <source>
        <dbReference type="EMBL" id="MET4716103.1"/>
    </source>
</evidence>
<dbReference type="EMBL" id="JBEPTQ010000001">
    <property type="protein sequence ID" value="MET4716103.1"/>
    <property type="molecule type" value="Genomic_DNA"/>
</dbReference>
<organism evidence="1 2">
    <name type="scientific">Bradyrhizobium japonicum</name>
    <dbReference type="NCBI Taxonomy" id="375"/>
    <lineage>
        <taxon>Bacteria</taxon>
        <taxon>Pseudomonadati</taxon>
        <taxon>Pseudomonadota</taxon>
        <taxon>Alphaproteobacteria</taxon>
        <taxon>Hyphomicrobiales</taxon>
        <taxon>Nitrobacteraceae</taxon>
        <taxon>Bradyrhizobium</taxon>
    </lineage>
</organism>
<comment type="caution">
    <text evidence="1">The sequence shown here is derived from an EMBL/GenBank/DDBJ whole genome shotgun (WGS) entry which is preliminary data.</text>
</comment>